<evidence type="ECO:0000256" key="2">
    <source>
        <dbReference type="HAMAP-Rule" id="MF_00758"/>
    </source>
</evidence>
<protein>
    <recommendedName>
        <fullName evidence="2">UPF0301 protein LX13_001886</fullName>
    </recommendedName>
</protein>
<dbReference type="InterPro" id="IPR003774">
    <property type="entry name" value="AlgH-like"/>
</dbReference>
<feature type="compositionally biased region" description="Acidic residues" evidence="3">
    <location>
        <begin position="1"/>
        <end position="12"/>
    </location>
</feature>
<comment type="similarity">
    <text evidence="1 2">Belongs to the UPF0301 (AlgH) family.</text>
</comment>
<dbReference type="HAMAP" id="MF_00758">
    <property type="entry name" value="UPF0301"/>
    <property type="match status" value="1"/>
</dbReference>
<sequence length="232" mass="24862">MARPDDPEDFSSDDFSAGDVSGGGSPSDGPRGRGTGFNPTWDTVEAGRIRAGSVLIAATTLTEPTFRRTVIYIVEHNDAGSLGVVINRMSQTAVHNLLPQWTDLTAAPRAVFIGGPVKQDSALCLGVVKPGVDVEAVTGLRPVDGRVVLVDLDADPEDLERTLDGIRIFAGYSGWGIGQLDDELRRDSWLIASALPRDLLAAATDDVFADVLRRQPWPLPLLATHPIDVDRN</sequence>
<evidence type="ECO:0000256" key="3">
    <source>
        <dbReference type="SAM" id="MobiDB-lite"/>
    </source>
</evidence>
<gene>
    <name evidence="4" type="ORF">LX13_001886</name>
</gene>
<dbReference type="RefSeq" id="WP_372499863.1">
    <property type="nucleotide sequence ID" value="NZ_BAAAJQ010000001.1"/>
</dbReference>
<keyword evidence="5" id="KW-1185">Reference proteome</keyword>
<name>A0ABT1HCS9_9NOCA</name>
<reference evidence="4 5" key="1">
    <citation type="submission" date="2022-06" db="EMBL/GenBank/DDBJ databases">
        <title>Genomic Encyclopedia of Archaeal and Bacterial Type Strains, Phase II (KMG-II): from individual species to whole genera.</title>
        <authorList>
            <person name="Goeker M."/>
        </authorList>
    </citation>
    <scope>NUCLEOTIDE SEQUENCE [LARGE SCALE GENOMIC DNA]</scope>
    <source>
        <strain evidence="4 5">DSM 44693</strain>
    </source>
</reference>
<dbReference type="Proteomes" id="UP001206895">
    <property type="component" value="Unassembled WGS sequence"/>
</dbReference>
<evidence type="ECO:0000313" key="5">
    <source>
        <dbReference type="Proteomes" id="UP001206895"/>
    </source>
</evidence>
<accession>A0ABT1HCS9</accession>
<dbReference type="PANTHER" id="PTHR30327:SF1">
    <property type="entry name" value="UPF0301 PROTEIN YQGE"/>
    <property type="match status" value="1"/>
</dbReference>
<feature type="region of interest" description="Disordered" evidence="3">
    <location>
        <begin position="1"/>
        <end position="41"/>
    </location>
</feature>
<evidence type="ECO:0000256" key="1">
    <source>
        <dbReference type="ARBA" id="ARBA00009600"/>
    </source>
</evidence>
<evidence type="ECO:0000313" key="4">
    <source>
        <dbReference type="EMBL" id="MCP2176067.1"/>
    </source>
</evidence>
<organism evidence="4 5">
    <name type="scientific">Williamsia maris</name>
    <dbReference type="NCBI Taxonomy" id="72806"/>
    <lineage>
        <taxon>Bacteria</taxon>
        <taxon>Bacillati</taxon>
        <taxon>Actinomycetota</taxon>
        <taxon>Actinomycetes</taxon>
        <taxon>Mycobacteriales</taxon>
        <taxon>Nocardiaceae</taxon>
        <taxon>Williamsia</taxon>
    </lineage>
</organism>
<dbReference type="NCBIfam" id="NF001272">
    <property type="entry name" value="PRK00228.2-4"/>
    <property type="match status" value="1"/>
</dbReference>
<dbReference type="Gene3D" id="3.40.1740.10">
    <property type="entry name" value="VC0467-like"/>
    <property type="match status" value="1"/>
</dbReference>
<dbReference type="SUPFAM" id="SSF143456">
    <property type="entry name" value="VC0467-like"/>
    <property type="match status" value="1"/>
</dbReference>
<comment type="caution">
    <text evidence="4">The sequence shown here is derived from an EMBL/GenBank/DDBJ whole genome shotgun (WGS) entry which is preliminary data.</text>
</comment>
<dbReference type="EMBL" id="JAMTCJ010000002">
    <property type="protein sequence ID" value="MCP2176067.1"/>
    <property type="molecule type" value="Genomic_DNA"/>
</dbReference>
<proteinExistence type="inferred from homology"/>
<dbReference type="PANTHER" id="PTHR30327">
    <property type="entry name" value="UNCHARACTERIZED PROTEIN YQGE"/>
    <property type="match status" value="1"/>
</dbReference>
<dbReference type="NCBIfam" id="NF001269">
    <property type="entry name" value="PRK00228.2-1"/>
    <property type="match status" value="1"/>
</dbReference>
<dbReference type="Pfam" id="PF02622">
    <property type="entry name" value="DUF179"/>
    <property type="match status" value="1"/>
</dbReference>